<evidence type="ECO:0000313" key="3">
    <source>
        <dbReference type="Proteomes" id="UP000015100"/>
    </source>
</evidence>
<dbReference type="OrthoDB" id="3800738at2759"/>
<evidence type="ECO:0000313" key="2">
    <source>
        <dbReference type="EMBL" id="EPS39467.1"/>
    </source>
</evidence>
<gene>
    <name evidence="2" type="ORF">H072_6726</name>
</gene>
<dbReference type="Gene3D" id="1.20.1280.50">
    <property type="match status" value="1"/>
</dbReference>
<name>S8BVY8_DACHA</name>
<feature type="domain" description="F-box" evidence="1">
    <location>
        <begin position="9"/>
        <end position="49"/>
    </location>
</feature>
<protein>
    <recommendedName>
        <fullName evidence="1">F-box domain-containing protein</fullName>
    </recommendedName>
</protein>
<keyword evidence="3" id="KW-1185">Reference proteome</keyword>
<accession>S8BVY8</accession>
<dbReference type="Proteomes" id="UP000015100">
    <property type="component" value="Unassembled WGS sequence"/>
</dbReference>
<organism evidence="2 3">
    <name type="scientific">Dactylellina haptotyla (strain CBS 200.50)</name>
    <name type="common">Nematode-trapping fungus</name>
    <name type="synonym">Monacrosporium haptotylum</name>
    <dbReference type="NCBI Taxonomy" id="1284197"/>
    <lineage>
        <taxon>Eukaryota</taxon>
        <taxon>Fungi</taxon>
        <taxon>Dikarya</taxon>
        <taxon>Ascomycota</taxon>
        <taxon>Pezizomycotina</taxon>
        <taxon>Orbiliomycetes</taxon>
        <taxon>Orbiliales</taxon>
        <taxon>Orbiliaceae</taxon>
        <taxon>Dactylellina</taxon>
    </lineage>
</organism>
<sequence>MSASQVFCIPELLELILTNVPWIECLTTCRRVCKQWNAIIENSSVLTYYLKTGIPRLPSQRSTIDPSNPRTYKDTFKFDFTPAALFVLRSFWQGYIRHVGQRRILYLTYYITGDRTVEKTKLEREADGMTILLEFVEMFDRIAAGTHGIIPITIPKQCFYSGANITMASSGRDPTAKVGPEHHEKLVHISNLITASAARYESPMVYLLASLAADILEDTTLKYGFSIYGGPEWRFMLGIRWITSSIYLVFGVQWELTEYLLALKDGMVRRELDKLGVKSGDYRAKFLAVRRPSKNMSTPICEIEFKNITFEGDEKQPFSRHSHR</sequence>
<reference evidence="2 3" key="1">
    <citation type="journal article" date="2013" name="PLoS Genet.">
        <title>Genomic mechanisms accounting for the adaptation to parasitism in nematode-trapping fungi.</title>
        <authorList>
            <person name="Meerupati T."/>
            <person name="Andersson K.M."/>
            <person name="Friman E."/>
            <person name="Kumar D."/>
            <person name="Tunlid A."/>
            <person name="Ahren D."/>
        </authorList>
    </citation>
    <scope>NUCLEOTIDE SEQUENCE [LARGE SCALE GENOMIC DNA]</scope>
    <source>
        <strain evidence="2 3">CBS 200.50</strain>
    </source>
</reference>
<dbReference type="AlphaFoldDB" id="S8BVY8"/>
<dbReference type="InterPro" id="IPR036047">
    <property type="entry name" value="F-box-like_dom_sf"/>
</dbReference>
<dbReference type="HOGENOM" id="CLU_857942_0_0_1"/>
<dbReference type="SMART" id="SM00256">
    <property type="entry name" value="FBOX"/>
    <property type="match status" value="1"/>
</dbReference>
<evidence type="ECO:0000259" key="1">
    <source>
        <dbReference type="SMART" id="SM00256"/>
    </source>
</evidence>
<proteinExistence type="predicted"/>
<dbReference type="EMBL" id="AQGS01000467">
    <property type="protein sequence ID" value="EPS39467.1"/>
    <property type="molecule type" value="Genomic_DNA"/>
</dbReference>
<dbReference type="InterPro" id="IPR001810">
    <property type="entry name" value="F-box_dom"/>
</dbReference>
<reference evidence="3" key="2">
    <citation type="submission" date="2013-04" db="EMBL/GenBank/DDBJ databases">
        <title>Genomic mechanisms accounting for the adaptation to parasitism in nematode-trapping fungi.</title>
        <authorList>
            <person name="Ahren D.G."/>
        </authorList>
    </citation>
    <scope>NUCLEOTIDE SEQUENCE [LARGE SCALE GENOMIC DNA]</scope>
    <source>
        <strain evidence="3">CBS 200.50</strain>
    </source>
</reference>
<dbReference type="SUPFAM" id="SSF81383">
    <property type="entry name" value="F-box domain"/>
    <property type="match status" value="1"/>
</dbReference>
<comment type="caution">
    <text evidence="2">The sequence shown here is derived from an EMBL/GenBank/DDBJ whole genome shotgun (WGS) entry which is preliminary data.</text>
</comment>